<dbReference type="PROSITE" id="PS51898">
    <property type="entry name" value="TYR_RECOMBINASE"/>
    <property type="match status" value="1"/>
</dbReference>
<dbReference type="Pfam" id="PF02899">
    <property type="entry name" value="Phage_int_SAM_1"/>
    <property type="match status" value="1"/>
</dbReference>
<evidence type="ECO:0000256" key="4">
    <source>
        <dbReference type="PROSITE-ProRule" id="PRU01248"/>
    </source>
</evidence>
<organism evidence="8 9">
    <name type="scientific">Thomasclavelia ramosa</name>
    <dbReference type="NCBI Taxonomy" id="1547"/>
    <lineage>
        <taxon>Bacteria</taxon>
        <taxon>Bacillati</taxon>
        <taxon>Bacillota</taxon>
        <taxon>Erysipelotrichia</taxon>
        <taxon>Erysipelotrichales</taxon>
        <taxon>Coprobacillaceae</taxon>
        <taxon>Thomasclavelia</taxon>
    </lineage>
</organism>
<dbReference type="Gene3D" id="1.10.150.130">
    <property type="match status" value="1"/>
</dbReference>
<evidence type="ECO:0000259" key="7">
    <source>
        <dbReference type="PROSITE" id="PS51900"/>
    </source>
</evidence>
<evidence type="ECO:0000256" key="3">
    <source>
        <dbReference type="ARBA" id="ARBA00023172"/>
    </source>
</evidence>
<dbReference type="GO" id="GO:0015074">
    <property type="term" value="P:DNA integration"/>
    <property type="evidence" value="ECO:0007669"/>
    <property type="project" value="UniProtKB-KW"/>
</dbReference>
<dbReference type="InterPro" id="IPR010998">
    <property type="entry name" value="Integrase_recombinase_N"/>
</dbReference>
<dbReference type="AlphaFoldDB" id="A0A3E3EBZ8"/>
<gene>
    <name evidence="8" type="ORF">DXB93_13490</name>
</gene>
<keyword evidence="1" id="KW-0229">DNA integration</keyword>
<proteinExistence type="predicted"/>
<keyword evidence="2 4" id="KW-0238">DNA-binding</keyword>
<accession>A0A3E3EBZ8</accession>
<comment type="caution">
    <text evidence="8">The sequence shown here is derived from an EMBL/GenBank/DDBJ whole genome shotgun (WGS) entry which is preliminary data.</text>
</comment>
<reference evidence="8 9" key="1">
    <citation type="submission" date="2018-08" db="EMBL/GenBank/DDBJ databases">
        <title>A genome reference for cultivated species of the human gut microbiota.</title>
        <authorList>
            <person name="Zou Y."/>
            <person name="Xue W."/>
            <person name="Luo G."/>
        </authorList>
    </citation>
    <scope>NUCLEOTIDE SEQUENCE [LARGE SCALE GENOMIC DNA]</scope>
    <source>
        <strain evidence="8 9">OM06-4</strain>
    </source>
</reference>
<evidence type="ECO:0000256" key="1">
    <source>
        <dbReference type="ARBA" id="ARBA00022908"/>
    </source>
</evidence>
<dbReference type="InterPro" id="IPR002104">
    <property type="entry name" value="Integrase_catalytic"/>
</dbReference>
<dbReference type="PROSITE" id="PS51900">
    <property type="entry name" value="CB"/>
    <property type="match status" value="1"/>
</dbReference>
<dbReference type="GO" id="GO:0003677">
    <property type="term" value="F:DNA binding"/>
    <property type="evidence" value="ECO:0007669"/>
    <property type="project" value="UniProtKB-UniRule"/>
</dbReference>
<dbReference type="SUPFAM" id="SSF56349">
    <property type="entry name" value="DNA breaking-rejoining enzymes"/>
    <property type="match status" value="1"/>
</dbReference>
<protein>
    <submittedName>
        <fullName evidence="8">Integrase</fullName>
    </submittedName>
</protein>
<dbReference type="PANTHER" id="PTHR30349">
    <property type="entry name" value="PHAGE INTEGRASE-RELATED"/>
    <property type="match status" value="1"/>
</dbReference>
<dbReference type="PANTHER" id="PTHR30349:SF89">
    <property type="entry name" value="INTEGRASE_RECOMBINASE"/>
    <property type="match status" value="1"/>
</dbReference>
<dbReference type="InterPro" id="IPR044068">
    <property type="entry name" value="CB"/>
</dbReference>
<dbReference type="RefSeq" id="WP_117582059.1">
    <property type="nucleotide sequence ID" value="NZ_QUSL01000024.1"/>
</dbReference>
<dbReference type="InterPro" id="IPR004107">
    <property type="entry name" value="Integrase_SAM-like_N"/>
</dbReference>
<name>A0A3E3EBZ8_9FIRM</name>
<dbReference type="Gene3D" id="1.10.443.10">
    <property type="entry name" value="Intergrase catalytic core"/>
    <property type="match status" value="1"/>
</dbReference>
<dbReference type="InterPro" id="IPR013762">
    <property type="entry name" value="Integrase-like_cat_sf"/>
</dbReference>
<dbReference type="InterPro" id="IPR050090">
    <property type="entry name" value="Tyrosine_recombinase_XerCD"/>
</dbReference>
<keyword evidence="3" id="KW-0233">DNA recombination</keyword>
<sequence>MNKREINQKLIVNYKNHLIDEEKSLATITKYIRDIEKFYQYADKKEVTKELVKLYKEELMKSYKPTSINSMLAALNQFFEYNGWLECKIKELKIQKRVFLEESKELSKDEYKRLVNAARKQKNERLYVLLQAICSTGIRVSEHRYITVQALKDGYAQIYNKGKVREIFFSDDLKRILLKYCHKNKIENGAIFVTRSGRPLDCSNIWKAMKDLCDDAKVERSKVYPHNLRHLFAVTYYNLKKDIARLADLLGHSSMDTTRIYTMSSGREFKRYFDQMDLVFSNRKNN</sequence>
<dbReference type="EMBL" id="QUSL01000024">
    <property type="protein sequence ID" value="RGD82754.1"/>
    <property type="molecule type" value="Genomic_DNA"/>
</dbReference>
<dbReference type="GO" id="GO:0006310">
    <property type="term" value="P:DNA recombination"/>
    <property type="evidence" value="ECO:0007669"/>
    <property type="project" value="UniProtKB-KW"/>
</dbReference>
<evidence type="ECO:0000256" key="2">
    <source>
        <dbReference type="ARBA" id="ARBA00023125"/>
    </source>
</evidence>
<evidence type="ECO:0000259" key="6">
    <source>
        <dbReference type="PROSITE" id="PS51898"/>
    </source>
</evidence>
<keyword evidence="5" id="KW-0175">Coiled coil</keyword>
<evidence type="ECO:0000313" key="9">
    <source>
        <dbReference type="Proteomes" id="UP000261032"/>
    </source>
</evidence>
<evidence type="ECO:0000313" key="8">
    <source>
        <dbReference type="EMBL" id="RGD82754.1"/>
    </source>
</evidence>
<feature type="domain" description="Tyr recombinase" evidence="6">
    <location>
        <begin position="101"/>
        <end position="274"/>
    </location>
</feature>
<dbReference type="Proteomes" id="UP000261032">
    <property type="component" value="Unassembled WGS sequence"/>
</dbReference>
<feature type="domain" description="Core-binding (CB)" evidence="7">
    <location>
        <begin position="5"/>
        <end position="83"/>
    </location>
</feature>
<dbReference type="Pfam" id="PF00589">
    <property type="entry name" value="Phage_integrase"/>
    <property type="match status" value="1"/>
</dbReference>
<evidence type="ECO:0000256" key="5">
    <source>
        <dbReference type="SAM" id="Coils"/>
    </source>
</evidence>
<feature type="coiled-coil region" evidence="5">
    <location>
        <begin position="89"/>
        <end position="124"/>
    </location>
</feature>
<dbReference type="InterPro" id="IPR011010">
    <property type="entry name" value="DNA_brk_join_enz"/>
</dbReference>